<organism evidence="1">
    <name type="scientific">Rhizophora mucronata</name>
    <name type="common">Asiatic mangrove</name>
    <dbReference type="NCBI Taxonomy" id="61149"/>
    <lineage>
        <taxon>Eukaryota</taxon>
        <taxon>Viridiplantae</taxon>
        <taxon>Streptophyta</taxon>
        <taxon>Embryophyta</taxon>
        <taxon>Tracheophyta</taxon>
        <taxon>Spermatophyta</taxon>
        <taxon>Magnoliopsida</taxon>
        <taxon>eudicotyledons</taxon>
        <taxon>Gunneridae</taxon>
        <taxon>Pentapetalae</taxon>
        <taxon>rosids</taxon>
        <taxon>fabids</taxon>
        <taxon>Malpighiales</taxon>
        <taxon>Rhizophoraceae</taxon>
        <taxon>Rhizophora</taxon>
    </lineage>
</organism>
<proteinExistence type="predicted"/>
<evidence type="ECO:0000313" key="1">
    <source>
        <dbReference type="EMBL" id="MBX64295.1"/>
    </source>
</evidence>
<name>A0A2P2QBF7_RHIMU</name>
<protein>
    <submittedName>
        <fullName evidence="1">Uncharacterized protein</fullName>
    </submittedName>
</protein>
<reference evidence="1" key="1">
    <citation type="submission" date="2018-02" db="EMBL/GenBank/DDBJ databases">
        <title>Rhizophora mucronata_Transcriptome.</title>
        <authorList>
            <person name="Meera S.P."/>
            <person name="Sreeshan A."/>
            <person name="Augustine A."/>
        </authorList>
    </citation>
    <scope>NUCLEOTIDE SEQUENCE</scope>
    <source>
        <tissue evidence="1">Leaf</tissue>
    </source>
</reference>
<dbReference type="AlphaFoldDB" id="A0A2P2QBF7"/>
<sequence length="48" mass="5539">MATQQILLECMCTLPMLKERDKYHPCNFPISLPKSTYKSSMTDSVLIM</sequence>
<dbReference type="EMBL" id="GGEC01083811">
    <property type="protein sequence ID" value="MBX64295.1"/>
    <property type="molecule type" value="Transcribed_RNA"/>
</dbReference>
<accession>A0A2P2QBF7</accession>